<keyword evidence="2" id="KW-1133">Transmembrane helix</keyword>
<feature type="compositionally biased region" description="Low complexity" evidence="1">
    <location>
        <begin position="90"/>
        <end position="119"/>
    </location>
</feature>
<comment type="caution">
    <text evidence="4">The sequence shown here is derived from an EMBL/GenBank/DDBJ whole genome shotgun (WGS) entry which is preliminary data.</text>
</comment>
<feature type="domain" description="Acyltransferase 3" evidence="3">
    <location>
        <begin position="129"/>
        <end position="468"/>
    </location>
</feature>
<evidence type="ECO:0000259" key="3">
    <source>
        <dbReference type="Pfam" id="PF01757"/>
    </source>
</evidence>
<keyword evidence="4" id="KW-0012">Acyltransferase</keyword>
<proteinExistence type="predicted"/>
<feature type="transmembrane region" description="Helical" evidence="2">
    <location>
        <begin position="371"/>
        <end position="390"/>
    </location>
</feature>
<evidence type="ECO:0000313" key="5">
    <source>
        <dbReference type="Proteomes" id="UP001589703"/>
    </source>
</evidence>
<evidence type="ECO:0000256" key="1">
    <source>
        <dbReference type="SAM" id="MobiDB-lite"/>
    </source>
</evidence>
<sequence>MDSRSDASASYPFPPTPRRAQQPYGNPPRGETPYGNTPGRAESPYGNAQGGPGAPYGNAPGPAEAPYGGAPVAAPPVWDDTPYATTPGNAPATSVDTVDTVDTPADTPAGTGDAPAAGDKPQRKPGRDRYFDLLRAVALFRVVFYHLTGWAWLPIVFPSMGVMFALAGNLMARSLKRPAVQVIRGRMRRLLPPLWLLGAIGVTGMLLQGWGPDADGHPGWWWLHLTFWIVPLSDPPFAEGLSGIHGVIGADWAEELAGPLWYIRAYLWYVLLSPLILKGLRRLPWLTIFAPIALSAAFQFDYLELPGERIPSALTDFSTFGACWILGMAHQQGVLKRIPRYVVPSIAPAIGVVGLWYAFTHDFRAGNDLDSIPFAQALWSIATVMLLLHVSPSWSQWPRPLRPLDRIVTLLNSRAVTIYLWHNVCILTAATMWDRMWRVDWFAMHTPWLLRSLWPVLVITWILIASCIVWFGWAEDLAAKRKPQLWPDGSNKPRKARHS</sequence>
<dbReference type="EMBL" id="JBHMAR010000003">
    <property type="protein sequence ID" value="MFB9734555.1"/>
    <property type="molecule type" value="Genomic_DNA"/>
</dbReference>
<feature type="transmembrane region" description="Helical" evidence="2">
    <location>
        <begin position="153"/>
        <end position="172"/>
    </location>
</feature>
<keyword evidence="5" id="KW-1185">Reference proteome</keyword>
<feature type="compositionally biased region" description="Low complexity" evidence="1">
    <location>
        <begin position="55"/>
        <end position="76"/>
    </location>
</feature>
<dbReference type="Pfam" id="PF01757">
    <property type="entry name" value="Acyl_transf_3"/>
    <property type="match status" value="1"/>
</dbReference>
<dbReference type="InterPro" id="IPR002656">
    <property type="entry name" value="Acyl_transf_3_dom"/>
</dbReference>
<dbReference type="RefSeq" id="WP_385858159.1">
    <property type="nucleotide sequence ID" value="NZ_JBHMAR010000003.1"/>
</dbReference>
<keyword evidence="2" id="KW-0812">Transmembrane</keyword>
<dbReference type="GO" id="GO:0016746">
    <property type="term" value="F:acyltransferase activity"/>
    <property type="evidence" value="ECO:0007669"/>
    <property type="project" value="UniProtKB-KW"/>
</dbReference>
<evidence type="ECO:0000256" key="2">
    <source>
        <dbReference type="SAM" id="Phobius"/>
    </source>
</evidence>
<feature type="transmembrane region" description="Helical" evidence="2">
    <location>
        <begin position="193"/>
        <end position="211"/>
    </location>
</feature>
<feature type="transmembrane region" description="Helical" evidence="2">
    <location>
        <begin position="411"/>
        <end position="433"/>
    </location>
</feature>
<keyword evidence="2" id="KW-0472">Membrane</keyword>
<accession>A0ABV5V9Q2</accession>
<dbReference type="Proteomes" id="UP001589703">
    <property type="component" value="Unassembled WGS sequence"/>
</dbReference>
<gene>
    <name evidence="4" type="ORF">ACFFRO_05280</name>
</gene>
<feature type="transmembrane region" description="Helical" evidence="2">
    <location>
        <begin position="453"/>
        <end position="473"/>
    </location>
</feature>
<keyword evidence="4" id="KW-0808">Transferase</keyword>
<name>A0ABV5V9Q2_9ACTN</name>
<evidence type="ECO:0000313" key="4">
    <source>
        <dbReference type="EMBL" id="MFB9734555.1"/>
    </source>
</evidence>
<feature type="transmembrane region" description="Helical" evidence="2">
    <location>
        <begin position="260"/>
        <end position="277"/>
    </location>
</feature>
<protein>
    <submittedName>
        <fullName evidence="4">Acyltransferase family protein</fullName>
    </submittedName>
</protein>
<organism evidence="4 5">
    <name type="scientific">Streptomyces thermocoprophilus</name>
    <dbReference type="NCBI Taxonomy" id="78356"/>
    <lineage>
        <taxon>Bacteria</taxon>
        <taxon>Bacillati</taxon>
        <taxon>Actinomycetota</taxon>
        <taxon>Actinomycetes</taxon>
        <taxon>Kitasatosporales</taxon>
        <taxon>Streptomycetaceae</taxon>
        <taxon>Streptomyces</taxon>
    </lineage>
</organism>
<feature type="transmembrane region" description="Helical" evidence="2">
    <location>
        <begin position="341"/>
        <end position="359"/>
    </location>
</feature>
<reference evidence="4 5" key="1">
    <citation type="submission" date="2024-09" db="EMBL/GenBank/DDBJ databases">
        <authorList>
            <person name="Sun Q."/>
            <person name="Mori K."/>
        </authorList>
    </citation>
    <scope>NUCLEOTIDE SEQUENCE [LARGE SCALE GENOMIC DNA]</scope>
    <source>
        <strain evidence="4 5">JCM 10918</strain>
    </source>
</reference>
<feature type="region of interest" description="Disordered" evidence="1">
    <location>
        <begin position="1"/>
        <end position="125"/>
    </location>
</feature>